<sequence>MTAAIALFRQHPDMRLLPVLDAERRPVGAIRERDVKGLLYNPFGHALLQNPDFGSCLTAYVRTHPCCDLDTPLAIKLALHADWGAPDALILTDKGRFAGTLDAATLARQAADAQTALARERIARSERMDVAARTYMAEVATLSDTLLRATGDMGRMARELGGYASDTHAGAERMTQAMGDTGKALGDIAARGHGLANTFAAITRDMDQARDIRDTVRHQIAATDRRANALADSATTIDTLLALIEGVAARTNLLALNAAIEAARAGDAGRGFAVVAHEVKALAGQTREAAQDATRNVSEVKTHLHALLAEQSQLNHAVDAIGTLSHSIDQAVAAQGIATTAIAANVDQSVASARQIGQQVRQIETDATRIDEDAGALLTLADALGQTIQTLRTRTADFIQTVAA</sequence>
<dbReference type="Gene3D" id="1.10.287.950">
    <property type="entry name" value="Methyl-accepting chemotaxis protein"/>
    <property type="match status" value="1"/>
</dbReference>
<dbReference type="InterPro" id="IPR004089">
    <property type="entry name" value="MCPsignal_dom"/>
</dbReference>
<comment type="caution">
    <text evidence="4">The sequence shown here is derived from an EMBL/GenBank/DDBJ whole genome shotgun (WGS) entry which is preliminary data.</text>
</comment>
<dbReference type="PANTHER" id="PTHR32089:SF112">
    <property type="entry name" value="LYSOZYME-LIKE PROTEIN-RELATED"/>
    <property type="match status" value="1"/>
</dbReference>
<feature type="domain" description="Methyl-accepting transducer" evidence="3">
    <location>
        <begin position="149"/>
        <end position="371"/>
    </location>
</feature>
<dbReference type="PANTHER" id="PTHR32089">
    <property type="entry name" value="METHYL-ACCEPTING CHEMOTAXIS PROTEIN MCPB"/>
    <property type="match status" value="1"/>
</dbReference>
<gene>
    <name evidence="4" type="ORF">NS319_04315</name>
</gene>
<evidence type="ECO:0000256" key="1">
    <source>
        <dbReference type="ARBA" id="ARBA00023224"/>
    </source>
</evidence>
<evidence type="ECO:0000256" key="2">
    <source>
        <dbReference type="PROSITE-ProRule" id="PRU00284"/>
    </source>
</evidence>
<dbReference type="AlphaFoldDB" id="A0A147I3P4"/>
<keyword evidence="1 2" id="KW-0807">Transducer</keyword>
<dbReference type="GO" id="GO:0016020">
    <property type="term" value="C:membrane"/>
    <property type="evidence" value="ECO:0007669"/>
    <property type="project" value="InterPro"/>
</dbReference>
<dbReference type="STRING" id="33051.SB4_01720"/>
<dbReference type="SUPFAM" id="SSF58104">
    <property type="entry name" value="Methyl-accepting chemotaxis protein (MCP) signaling domain"/>
    <property type="match status" value="1"/>
</dbReference>
<reference evidence="4 5" key="1">
    <citation type="journal article" date="2016" name="Front. Microbiol.">
        <title>Genomic Resource of Rice Seed Associated Bacteria.</title>
        <authorList>
            <person name="Midha S."/>
            <person name="Bansal K."/>
            <person name="Sharma S."/>
            <person name="Kumar N."/>
            <person name="Patil P.P."/>
            <person name="Chaudhry V."/>
            <person name="Patil P.B."/>
        </authorList>
    </citation>
    <scope>NUCLEOTIDE SEQUENCE [LARGE SCALE GENOMIC DNA]</scope>
    <source>
        <strain evidence="4 5">NS319</strain>
    </source>
</reference>
<dbReference type="GO" id="GO:0007165">
    <property type="term" value="P:signal transduction"/>
    <property type="evidence" value="ECO:0007669"/>
    <property type="project" value="UniProtKB-KW"/>
</dbReference>
<dbReference type="SMART" id="SM00283">
    <property type="entry name" value="MA"/>
    <property type="match status" value="1"/>
</dbReference>
<dbReference type="PROSITE" id="PS50111">
    <property type="entry name" value="CHEMOTAXIS_TRANSDUC_2"/>
    <property type="match status" value="1"/>
</dbReference>
<protein>
    <recommendedName>
        <fullName evidence="3">Methyl-accepting transducer domain-containing protein</fullName>
    </recommendedName>
</protein>
<dbReference type="InterPro" id="IPR046342">
    <property type="entry name" value="CBS_dom_sf"/>
</dbReference>
<evidence type="ECO:0000313" key="4">
    <source>
        <dbReference type="EMBL" id="KTT72813.1"/>
    </source>
</evidence>
<evidence type="ECO:0000259" key="3">
    <source>
        <dbReference type="PROSITE" id="PS50111"/>
    </source>
</evidence>
<proteinExistence type="predicted"/>
<evidence type="ECO:0000313" key="5">
    <source>
        <dbReference type="Proteomes" id="UP000072867"/>
    </source>
</evidence>
<dbReference type="PATRIC" id="fig|33051.3.peg.1762"/>
<dbReference type="SUPFAM" id="SSF54631">
    <property type="entry name" value="CBS-domain pair"/>
    <property type="match status" value="1"/>
</dbReference>
<dbReference type="Pfam" id="PF00015">
    <property type="entry name" value="MCPsignal"/>
    <property type="match status" value="1"/>
</dbReference>
<name>A0A147I3P4_9SPHN</name>
<dbReference type="Proteomes" id="UP000072867">
    <property type="component" value="Unassembled WGS sequence"/>
</dbReference>
<organism evidence="4 5">
    <name type="scientific">Sphingomonas sanguinis</name>
    <dbReference type="NCBI Taxonomy" id="33051"/>
    <lineage>
        <taxon>Bacteria</taxon>
        <taxon>Pseudomonadati</taxon>
        <taxon>Pseudomonadota</taxon>
        <taxon>Alphaproteobacteria</taxon>
        <taxon>Sphingomonadales</taxon>
        <taxon>Sphingomonadaceae</taxon>
        <taxon>Sphingomonas</taxon>
    </lineage>
</organism>
<dbReference type="EMBL" id="LDTD01000024">
    <property type="protein sequence ID" value="KTT72813.1"/>
    <property type="molecule type" value="Genomic_DNA"/>
</dbReference>
<accession>A0A147I3P4</accession>